<feature type="compositionally biased region" description="Polar residues" evidence="1">
    <location>
        <begin position="57"/>
        <end position="68"/>
    </location>
</feature>
<organism evidence="2 3">
    <name type="scientific">Datura stramonium</name>
    <name type="common">Jimsonweed</name>
    <name type="synonym">Common thornapple</name>
    <dbReference type="NCBI Taxonomy" id="4076"/>
    <lineage>
        <taxon>Eukaryota</taxon>
        <taxon>Viridiplantae</taxon>
        <taxon>Streptophyta</taxon>
        <taxon>Embryophyta</taxon>
        <taxon>Tracheophyta</taxon>
        <taxon>Spermatophyta</taxon>
        <taxon>Magnoliopsida</taxon>
        <taxon>eudicotyledons</taxon>
        <taxon>Gunneridae</taxon>
        <taxon>Pentapetalae</taxon>
        <taxon>asterids</taxon>
        <taxon>lamiids</taxon>
        <taxon>Solanales</taxon>
        <taxon>Solanaceae</taxon>
        <taxon>Solanoideae</taxon>
        <taxon>Datureae</taxon>
        <taxon>Datura</taxon>
    </lineage>
</organism>
<reference evidence="2 3" key="1">
    <citation type="journal article" date="2021" name="BMC Genomics">
        <title>Datura genome reveals duplications of psychoactive alkaloid biosynthetic genes and high mutation rate following tissue culture.</title>
        <authorList>
            <person name="Rajewski A."/>
            <person name="Carter-House D."/>
            <person name="Stajich J."/>
            <person name="Litt A."/>
        </authorList>
    </citation>
    <scope>NUCLEOTIDE SEQUENCE [LARGE SCALE GENOMIC DNA]</scope>
    <source>
        <strain evidence="2">AR-01</strain>
    </source>
</reference>
<proteinExistence type="predicted"/>
<name>A0ABS8UXM7_DATST</name>
<keyword evidence="3" id="KW-1185">Reference proteome</keyword>
<protein>
    <submittedName>
        <fullName evidence="2">Uncharacterized protein</fullName>
    </submittedName>
</protein>
<dbReference type="Proteomes" id="UP000823775">
    <property type="component" value="Unassembled WGS sequence"/>
</dbReference>
<gene>
    <name evidence="2" type="ORF">HAX54_023062</name>
</gene>
<feature type="region of interest" description="Disordered" evidence="1">
    <location>
        <begin position="57"/>
        <end position="81"/>
    </location>
</feature>
<evidence type="ECO:0000313" key="2">
    <source>
        <dbReference type="EMBL" id="MCD9638890.1"/>
    </source>
</evidence>
<feature type="non-terminal residue" evidence="2">
    <location>
        <position position="1"/>
    </location>
</feature>
<evidence type="ECO:0000256" key="1">
    <source>
        <dbReference type="SAM" id="MobiDB-lite"/>
    </source>
</evidence>
<feature type="compositionally biased region" description="Basic and acidic residues" evidence="1">
    <location>
        <begin position="69"/>
        <end position="79"/>
    </location>
</feature>
<comment type="caution">
    <text evidence="2">The sequence shown here is derived from an EMBL/GenBank/DDBJ whole genome shotgun (WGS) entry which is preliminary data.</text>
</comment>
<evidence type="ECO:0000313" key="3">
    <source>
        <dbReference type="Proteomes" id="UP000823775"/>
    </source>
</evidence>
<sequence length="193" mass="21463">EKADNSHGIKTSGKVLEQIVAAVAPIHLVHETLERVFPKPAHYEGFYPMHLVLEPTQADSPGRSTSRYISDHNNDRDSNSENSVVHVMKDLVTDSQEIGIDTKGNQEAHEPIMISAYNPRGIQLEVDLSNWVNTENNANINSDMHETTRADNDGHHMVTRHKAKKMLITHTSLAVETLSMKSDTVSKALVVSH</sequence>
<accession>A0ABS8UXM7</accession>
<dbReference type="EMBL" id="JACEIK010002790">
    <property type="protein sequence ID" value="MCD9638890.1"/>
    <property type="molecule type" value="Genomic_DNA"/>
</dbReference>